<dbReference type="Proteomes" id="UP001341840">
    <property type="component" value="Unassembled WGS sequence"/>
</dbReference>
<accession>A0ABU6TF45</accession>
<sequence>MVQEIKEGQQAYTSTLKQNSNNSYVKPTRHCGIGSCDSHHTDECPQLQDDNIVAATQDFFEPTANPPYNRQYRNQGWRDNQLTRGNPPPQQQGQQRQPYTYSQPQNNQNKENQEIKKIQRRIAEQISKLYEMMQDTTSPPAQRSYNLWYDLIAQLADSDDEESEVESEGVYSDESGEDEVGRKEEDEEDSKKILVKSLKTKRKMKIGSLQVPGTWTLKKAEEIFTNADAGVVSVVGIAEDVKVRIGRLIIPIDFHVIKPGKKDNGGTPQVLLGRPFLKSGGFKLNYHEEIFTFEVGNIIEIFHFDDSPEPEKKGLHQLKIDKKRKKKKRIAKKRRARKRKLIRKTGSSRFSHPRVKRIRRRKRCQLWKRGKEQEK</sequence>
<comment type="caution">
    <text evidence="2">The sequence shown here is derived from an EMBL/GenBank/DDBJ whole genome shotgun (WGS) entry which is preliminary data.</text>
</comment>
<keyword evidence="3" id="KW-1185">Reference proteome</keyword>
<dbReference type="Gene3D" id="2.40.70.10">
    <property type="entry name" value="Acid Proteases"/>
    <property type="match status" value="1"/>
</dbReference>
<feature type="region of interest" description="Disordered" evidence="1">
    <location>
        <begin position="158"/>
        <end position="189"/>
    </location>
</feature>
<feature type="compositionally biased region" description="Basic and acidic residues" evidence="1">
    <location>
        <begin position="179"/>
        <end position="189"/>
    </location>
</feature>
<proteinExistence type="predicted"/>
<evidence type="ECO:0000256" key="1">
    <source>
        <dbReference type="SAM" id="MobiDB-lite"/>
    </source>
</evidence>
<dbReference type="EMBL" id="JASCZI010090848">
    <property type="protein sequence ID" value="MED6147130.1"/>
    <property type="molecule type" value="Genomic_DNA"/>
</dbReference>
<feature type="compositionally biased region" description="Acidic residues" evidence="1">
    <location>
        <begin position="158"/>
        <end position="167"/>
    </location>
</feature>
<feature type="compositionally biased region" description="Basic residues" evidence="1">
    <location>
        <begin position="321"/>
        <end position="343"/>
    </location>
</feature>
<protein>
    <submittedName>
        <fullName evidence="2">Uncharacterized protein</fullName>
    </submittedName>
</protein>
<feature type="compositionally biased region" description="Basic residues" evidence="1">
    <location>
        <begin position="351"/>
        <end position="368"/>
    </location>
</feature>
<dbReference type="CDD" id="cd00303">
    <property type="entry name" value="retropepsin_like"/>
    <property type="match status" value="1"/>
</dbReference>
<feature type="region of interest" description="Disordered" evidence="1">
    <location>
        <begin position="78"/>
        <end position="113"/>
    </location>
</feature>
<reference evidence="2 3" key="1">
    <citation type="journal article" date="2023" name="Plants (Basel)">
        <title>Bridging the Gap: Combining Genomics and Transcriptomics Approaches to Understand Stylosanthes scabra, an Orphan Legume from the Brazilian Caatinga.</title>
        <authorList>
            <person name="Ferreira-Neto J.R.C."/>
            <person name="da Silva M.D."/>
            <person name="Binneck E."/>
            <person name="de Melo N.F."/>
            <person name="da Silva R.H."/>
            <person name="de Melo A.L.T.M."/>
            <person name="Pandolfi V."/>
            <person name="Bustamante F.O."/>
            <person name="Brasileiro-Vidal A.C."/>
            <person name="Benko-Iseppon A.M."/>
        </authorList>
    </citation>
    <scope>NUCLEOTIDE SEQUENCE [LARGE SCALE GENOMIC DNA]</scope>
    <source>
        <tissue evidence="2">Leaves</tissue>
    </source>
</reference>
<dbReference type="InterPro" id="IPR021109">
    <property type="entry name" value="Peptidase_aspartic_dom_sf"/>
</dbReference>
<name>A0ABU6TF45_9FABA</name>
<gene>
    <name evidence="2" type="ORF">PIB30_041234</name>
</gene>
<organism evidence="2 3">
    <name type="scientific">Stylosanthes scabra</name>
    <dbReference type="NCBI Taxonomy" id="79078"/>
    <lineage>
        <taxon>Eukaryota</taxon>
        <taxon>Viridiplantae</taxon>
        <taxon>Streptophyta</taxon>
        <taxon>Embryophyta</taxon>
        <taxon>Tracheophyta</taxon>
        <taxon>Spermatophyta</taxon>
        <taxon>Magnoliopsida</taxon>
        <taxon>eudicotyledons</taxon>
        <taxon>Gunneridae</taxon>
        <taxon>Pentapetalae</taxon>
        <taxon>rosids</taxon>
        <taxon>fabids</taxon>
        <taxon>Fabales</taxon>
        <taxon>Fabaceae</taxon>
        <taxon>Papilionoideae</taxon>
        <taxon>50 kb inversion clade</taxon>
        <taxon>dalbergioids sensu lato</taxon>
        <taxon>Dalbergieae</taxon>
        <taxon>Pterocarpus clade</taxon>
        <taxon>Stylosanthes</taxon>
    </lineage>
</organism>
<evidence type="ECO:0000313" key="3">
    <source>
        <dbReference type="Proteomes" id="UP001341840"/>
    </source>
</evidence>
<evidence type="ECO:0000313" key="2">
    <source>
        <dbReference type="EMBL" id="MED6147130.1"/>
    </source>
</evidence>
<feature type="region of interest" description="Disordered" evidence="1">
    <location>
        <begin position="321"/>
        <end position="375"/>
    </location>
</feature>